<organism evidence="2">
    <name type="scientific">Lygus hesperus</name>
    <name type="common">Western plant bug</name>
    <dbReference type="NCBI Taxonomy" id="30085"/>
    <lineage>
        <taxon>Eukaryota</taxon>
        <taxon>Metazoa</taxon>
        <taxon>Ecdysozoa</taxon>
        <taxon>Arthropoda</taxon>
        <taxon>Hexapoda</taxon>
        <taxon>Insecta</taxon>
        <taxon>Pterygota</taxon>
        <taxon>Neoptera</taxon>
        <taxon>Paraneoptera</taxon>
        <taxon>Hemiptera</taxon>
        <taxon>Heteroptera</taxon>
        <taxon>Panheteroptera</taxon>
        <taxon>Cimicomorpha</taxon>
        <taxon>Miridae</taxon>
        <taxon>Mirini</taxon>
        <taxon>Lygus</taxon>
    </lineage>
</organism>
<dbReference type="InterPro" id="IPR050951">
    <property type="entry name" value="Retrovirus_Pol_polyprotein"/>
</dbReference>
<dbReference type="FunFam" id="3.30.420.10:FF:000032">
    <property type="entry name" value="Retrovirus-related Pol polyprotein from transposon 297-like Protein"/>
    <property type="match status" value="1"/>
</dbReference>
<dbReference type="EMBL" id="GBHO01036893">
    <property type="protein sequence ID" value="JAG06711.1"/>
    <property type="molecule type" value="Transcribed_RNA"/>
</dbReference>
<reference evidence="2" key="2">
    <citation type="submission" date="2014-07" db="EMBL/GenBank/DDBJ databases">
        <authorList>
            <person name="Hull J."/>
        </authorList>
    </citation>
    <scope>NUCLEOTIDE SEQUENCE</scope>
</reference>
<reference evidence="2" key="1">
    <citation type="journal article" date="2014" name="PLoS ONE">
        <title>Transcriptome-Based Identification of ABC Transporters in the Western Tarnished Plant Bug Lygus hesperus.</title>
        <authorList>
            <person name="Hull J.J."/>
            <person name="Chaney K."/>
            <person name="Geib S.M."/>
            <person name="Fabrick J.A."/>
            <person name="Brent C.S."/>
            <person name="Walsh D."/>
            <person name="Lavine L.C."/>
        </authorList>
    </citation>
    <scope>NUCLEOTIDE SEQUENCE</scope>
</reference>
<dbReference type="PANTHER" id="PTHR37984">
    <property type="entry name" value="PROTEIN CBG26694"/>
    <property type="match status" value="1"/>
</dbReference>
<dbReference type="PROSITE" id="PS50994">
    <property type="entry name" value="INTEGRASE"/>
    <property type="match status" value="1"/>
</dbReference>
<dbReference type="SUPFAM" id="SSF53098">
    <property type="entry name" value="Ribonuclease H-like"/>
    <property type="match status" value="1"/>
</dbReference>
<feature type="domain" description="Integrase catalytic" evidence="1">
    <location>
        <begin position="1"/>
        <end position="160"/>
    </location>
</feature>
<evidence type="ECO:0000259" key="1">
    <source>
        <dbReference type="PROSITE" id="PS50994"/>
    </source>
</evidence>
<gene>
    <name evidence="2" type="ORF">CM83_102901</name>
</gene>
<dbReference type="PANTHER" id="PTHR37984:SF15">
    <property type="entry name" value="INTEGRASE CATALYTIC DOMAIN-CONTAINING PROTEIN"/>
    <property type="match status" value="1"/>
</dbReference>
<name>A0A0A9WH37_LYGHE</name>
<dbReference type="Pfam" id="PF00665">
    <property type="entry name" value="rve"/>
    <property type="match status" value="1"/>
</dbReference>
<dbReference type="InterPro" id="IPR001584">
    <property type="entry name" value="Integrase_cat-core"/>
</dbReference>
<dbReference type="InterPro" id="IPR012337">
    <property type="entry name" value="RNaseH-like_sf"/>
</dbReference>
<feature type="non-terminal residue" evidence="2">
    <location>
        <position position="1"/>
    </location>
</feature>
<dbReference type="InterPro" id="IPR036397">
    <property type="entry name" value="RNaseH_sf"/>
</dbReference>
<proteinExistence type="predicted"/>
<evidence type="ECO:0000313" key="2">
    <source>
        <dbReference type="EMBL" id="JAG06711.1"/>
    </source>
</evidence>
<dbReference type="Gene3D" id="3.30.420.10">
    <property type="entry name" value="Ribonuclease H-like superfamily/Ribonuclease H"/>
    <property type="match status" value="1"/>
</dbReference>
<protein>
    <recommendedName>
        <fullName evidence="1">Integrase catalytic domain-containing protein</fullName>
    </recommendedName>
</protein>
<feature type="non-terminal residue" evidence="2">
    <location>
        <position position="256"/>
    </location>
</feature>
<accession>A0A0A9WH37</accession>
<dbReference type="GO" id="GO:0003676">
    <property type="term" value="F:nucleic acid binding"/>
    <property type="evidence" value="ECO:0007669"/>
    <property type="project" value="InterPro"/>
</dbReference>
<dbReference type="AlphaFoldDB" id="A0A0A9WH37"/>
<sequence length="256" mass="29701">RMPTAANELVGVDLVGPLPSFQGNRYLLTILDHFTKYGQAIPIPDMTAQTVADVLVHKHFLQFGVPKYILSDQGGCFVSQLSQDLYRRWGIRKLQTTAYHPGCNGIVERFHRTIEGIVARISKEGGRDWGRLLAKSVACYNNLVHKSTGYTPNFLTMGREVQLPDFPQLDFHEFRKHRFWEEELRKARRITIETLQRQWAERNRRVNARRKLKELAIGQAVYLKRGQVPLDEVRKFSCQWIGPFFVQKKLSDVNYT</sequence>
<dbReference type="GO" id="GO:0015074">
    <property type="term" value="P:DNA integration"/>
    <property type="evidence" value="ECO:0007669"/>
    <property type="project" value="InterPro"/>
</dbReference>